<protein>
    <recommendedName>
        <fullName evidence="1">PIN domain-containing protein</fullName>
    </recommendedName>
</protein>
<dbReference type="EMBL" id="UOGJ01000063">
    <property type="protein sequence ID" value="VAX35518.1"/>
    <property type="molecule type" value="Genomic_DNA"/>
</dbReference>
<sequence length="146" mass="16519">MKILFDTYVFVAAVVERHPVHKQAFKWLKRAKEGEFELYLAAHSLAELYAVLTVLPLKPKIFPSIAQRLIQENVVRLAKISTLSATDYNNVVKHMSSLGFIGGFVYDALILKSAQKASVNVIVTFNVKDFKRLLSEDSKIKIIKPE</sequence>
<accession>A0A3B1DHP5</accession>
<feature type="domain" description="PIN" evidence="1">
    <location>
        <begin position="3"/>
        <end position="132"/>
    </location>
</feature>
<dbReference type="Gene3D" id="3.40.50.1010">
    <property type="entry name" value="5'-nuclease"/>
    <property type="match status" value="1"/>
</dbReference>
<dbReference type="Pfam" id="PF01850">
    <property type="entry name" value="PIN"/>
    <property type="match status" value="1"/>
</dbReference>
<name>A0A3B1DHP5_9ZZZZ</name>
<evidence type="ECO:0000259" key="1">
    <source>
        <dbReference type="Pfam" id="PF01850"/>
    </source>
</evidence>
<dbReference type="InterPro" id="IPR029060">
    <property type="entry name" value="PIN-like_dom_sf"/>
</dbReference>
<dbReference type="SUPFAM" id="SSF88723">
    <property type="entry name" value="PIN domain-like"/>
    <property type="match status" value="1"/>
</dbReference>
<organism evidence="2">
    <name type="scientific">hydrothermal vent metagenome</name>
    <dbReference type="NCBI Taxonomy" id="652676"/>
    <lineage>
        <taxon>unclassified sequences</taxon>
        <taxon>metagenomes</taxon>
        <taxon>ecological metagenomes</taxon>
    </lineage>
</organism>
<proteinExistence type="predicted"/>
<dbReference type="InterPro" id="IPR002716">
    <property type="entry name" value="PIN_dom"/>
</dbReference>
<gene>
    <name evidence="2" type="ORF">MNBD_UNCLBAC01-1882</name>
</gene>
<evidence type="ECO:0000313" key="2">
    <source>
        <dbReference type="EMBL" id="VAX35518.1"/>
    </source>
</evidence>
<reference evidence="2" key="1">
    <citation type="submission" date="2018-06" db="EMBL/GenBank/DDBJ databases">
        <authorList>
            <person name="Zhirakovskaya E."/>
        </authorList>
    </citation>
    <scope>NUCLEOTIDE SEQUENCE</scope>
</reference>
<dbReference type="AlphaFoldDB" id="A0A3B1DHP5"/>